<name>A0AAN6GDN7_9BASI</name>
<feature type="compositionally biased region" description="Basic and acidic residues" evidence="1">
    <location>
        <begin position="1209"/>
        <end position="1229"/>
    </location>
</feature>
<feature type="compositionally biased region" description="Basic and acidic residues" evidence="1">
    <location>
        <begin position="1314"/>
        <end position="1325"/>
    </location>
</feature>
<reference evidence="2" key="1">
    <citation type="journal article" date="2023" name="PhytoFront">
        <title>Draft Genome Resources of Seven Strains of Tilletia horrida, Causal Agent of Kernel Smut of Rice.</title>
        <authorList>
            <person name="Khanal S."/>
            <person name="Antony Babu S."/>
            <person name="Zhou X.G."/>
        </authorList>
    </citation>
    <scope>NUCLEOTIDE SEQUENCE</scope>
    <source>
        <strain evidence="2">TX3</strain>
    </source>
</reference>
<dbReference type="Proteomes" id="UP001176521">
    <property type="component" value="Unassembled WGS sequence"/>
</dbReference>
<feature type="compositionally biased region" description="Polar residues" evidence="1">
    <location>
        <begin position="1303"/>
        <end position="1313"/>
    </location>
</feature>
<sequence length="1496" mass="163082">MAGDSRPGSDRERATAAQRARAAVDALPAAAARLREAADVLLRLAESRSASAAEITNATVQTCDRVTTHILEEKKDVAPAIRLVQALMELLLADVLDAKTRSGAAEEAWCAWEATLRRSITCVSHTLTDLPKSTSKQVYALVHAHLVGSWAHLAQASIRPQEGLGHLESDVVNVAVDALLQIATLDKPQRADILKHISVEDLGRIFCITPDYNVAADAMEIALLTKPKGVSSVKRRHWEAFMEPWRAETHGHVAGISSSKTQVQEQMREGYESVLKSLVELKNEGKFDSIVADAISYWSLGDPKRPQNILCRSIQNEQKSSWLFAKPLNFETASQPTRSTKAKVQEEFMIWINSHSLSIDFIDPAFVEDLDSQANITRQQLQFEKLKMVTVDVDQATINIEAEDAILLESSEDNDYVLGTKLLLRAKDDTEAKKFLDAVRSRCAPFTFAVKEIAEQRGDKQVLGTTDKQLSVPSLFKSIAAQLSKCPPALANRGGAMAKSAIVCRLPDHPRLPELSPNASQAEVRRGRVDELQRATGQELDDDDLPILGGDDAMEAVVDQVAHDDDHQGGDDIEAGSPPGHEHNSVQTRSKRALNSIRRKLNMSDSPSAAHSALPSEADKTKVQSRSSVLAALCRTSTPAQRRTAAPSSDLSELSEDDPESPSIRFQHRRRERKGDASPTAPMRKLSLMVPQKTKRPNDVQYKARKGHSSEQIHQSDEDGDLSGSETAQAEKYPTSKPKVLAKEKQPARADKKSQAPFEHDDIDYDAIPGAEADEPVEPKAAGKSRKKKDAGKTKQQAKAVEKNDDSHEQKKEIAATKRKATEVEKPAKKPKKSHGGHGQKEVVTKGQANTRPVRKARAAATKKNKALLDSSDAEHESDGSDTTTKRLKKKPIREESDDEQPFLAATISSTPQGSESAQKVVPTRPVHPWNHPSQQSQQDGKDKAAKSTKLLNDERKASKHAASAFEGKAQDKDLQAQPAPSEPSENQLADMPRAGSPLAFEAILEAERLAIAAAGATAEGADDMVGDADALHSEAAVMTFESTILLRPHDNDALDAQMDVDVPAPPAIAEQPPDGIEPQPQEKSMWKSFTTLHSPVAMGSADDHPGDVAVDKGSHPLAGAAKELRGSQDKAIEREQLLQLEQGAETVPIAKKPSGPSAKRPDTAKSNAKAAQTKEQDERPEANAQPTESSMDDQPVAPSKAKAVPSARIEKPPARDAEIETPSVEKEQGMPSKAIPKAIRELDFSTIDVCAESPTLVEPKSASAPVPKLHVNRRALSDGMTRNAKLAKEIRLGRDEEDDSANKGQTIASSEQSARRDDEPEKAPKAPRQPRMLETKRPIGFAKTLKAAATQVDDDPALAAALLLARKSRKSAAELRHGREEAQRGIEEKEHVRRGTIEDLAAEFGKVICQAEMNEIRGVKLEARHDLRKLMQDMFTELSAVEELNVEAARTIARLRDCREASRQKLLRTSAGVRKHVAETEGMLKGLLSTLEKRL</sequence>
<feature type="compositionally biased region" description="Polar residues" evidence="1">
    <location>
        <begin position="907"/>
        <end position="918"/>
    </location>
</feature>
<feature type="compositionally biased region" description="Basic and acidic residues" evidence="1">
    <location>
        <begin position="708"/>
        <end position="717"/>
    </location>
</feature>
<feature type="compositionally biased region" description="Basic residues" evidence="1">
    <location>
        <begin position="853"/>
        <end position="866"/>
    </location>
</feature>
<gene>
    <name evidence="2" type="ORF">OC842_002167</name>
</gene>
<proteinExistence type="predicted"/>
<feature type="compositionally biased region" description="Basic and acidic residues" evidence="1">
    <location>
        <begin position="800"/>
        <end position="828"/>
    </location>
</feature>
<evidence type="ECO:0000256" key="1">
    <source>
        <dbReference type="SAM" id="MobiDB-lite"/>
    </source>
</evidence>
<evidence type="ECO:0000313" key="2">
    <source>
        <dbReference type="EMBL" id="KAK0535869.1"/>
    </source>
</evidence>
<feature type="compositionally biased region" description="Basic and acidic residues" evidence="1">
    <location>
        <begin position="1123"/>
        <end position="1137"/>
    </location>
</feature>
<dbReference type="EMBL" id="JAPDMQ010000087">
    <property type="protein sequence ID" value="KAK0535869.1"/>
    <property type="molecule type" value="Genomic_DNA"/>
</dbReference>
<feature type="compositionally biased region" description="Basic residues" evidence="1">
    <location>
        <begin position="829"/>
        <end position="838"/>
    </location>
</feature>
<feature type="compositionally biased region" description="Basic and acidic residues" evidence="1">
    <location>
        <begin position="940"/>
        <end position="957"/>
    </location>
</feature>
<feature type="region of interest" description="Disordered" evidence="1">
    <location>
        <begin position="509"/>
        <end position="550"/>
    </location>
</feature>
<protein>
    <submittedName>
        <fullName evidence="2">Uncharacterized protein</fullName>
    </submittedName>
</protein>
<feature type="region of interest" description="Disordered" evidence="1">
    <location>
        <begin position="564"/>
        <end position="591"/>
    </location>
</feature>
<feature type="compositionally biased region" description="Basic and acidic residues" evidence="1">
    <location>
        <begin position="1173"/>
        <end position="1182"/>
    </location>
</feature>
<evidence type="ECO:0000313" key="3">
    <source>
        <dbReference type="Proteomes" id="UP001176521"/>
    </source>
</evidence>
<comment type="caution">
    <text evidence="2">The sequence shown here is derived from an EMBL/GenBank/DDBJ whole genome shotgun (WGS) entry which is preliminary data.</text>
</comment>
<feature type="compositionally biased region" description="Basic and acidic residues" evidence="1">
    <location>
        <begin position="741"/>
        <end position="760"/>
    </location>
</feature>
<accession>A0AAN6GDN7</accession>
<feature type="region of interest" description="Disordered" evidence="1">
    <location>
        <begin position="1123"/>
        <end position="1238"/>
    </location>
</feature>
<feature type="region of interest" description="Disordered" evidence="1">
    <location>
        <begin position="603"/>
        <end position="995"/>
    </location>
</feature>
<keyword evidence="3" id="KW-1185">Reference proteome</keyword>
<feature type="compositionally biased region" description="Basic and acidic residues" evidence="1">
    <location>
        <begin position="523"/>
        <end position="533"/>
    </location>
</feature>
<feature type="region of interest" description="Disordered" evidence="1">
    <location>
        <begin position="1274"/>
        <end position="1337"/>
    </location>
</feature>
<organism evidence="2 3">
    <name type="scientific">Tilletia horrida</name>
    <dbReference type="NCBI Taxonomy" id="155126"/>
    <lineage>
        <taxon>Eukaryota</taxon>
        <taxon>Fungi</taxon>
        <taxon>Dikarya</taxon>
        <taxon>Basidiomycota</taxon>
        <taxon>Ustilaginomycotina</taxon>
        <taxon>Exobasidiomycetes</taxon>
        <taxon>Tilletiales</taxon>
        <taxon>Tilletiaceae</taxon>
        <taxon>Tilletia</taxon>
    </lineage>
</organism>